<feature type="compositionally biased region" description="Polar residues" evidence="2">
    <location>
        <begin position="182"/>
        <end position="195"/>
    </location>
</feature>
<comment type="caution">
    <text evidence="3">The sequence shown here is derived from an EMBL/GenBank/DDBJ whole genome shotgun (WGS) entry which is preliminary data.</text>
</comment>
<evidence type="ECO:0000313" key="3">
    <source>
        <dbReference type="EMBL" id="MCA2016101.1"/>
    </source>
</evidence>
<organism evidence="3 4">
    <name type="scientific">Vibrio tritonius</name>
    <dbReference type="NCBI Taxonomy" id="1435069"/>
    <lineage>
        <taxon>Bacteria</taxon>
        <taxon>Pseudomonadati</taxon>
        <taxon>Pseudomonadota</taxon>
        <taxon>Gammaproteobacteria</taxon>
        <taxon>Vibrionales</taxon>
        <taxon>Vibrionaceae</taxon>
        <taxon>Vibrio</taxon>
    </lineage>
</organism>
<proteinExistence type="predicted"/>
<evidence type="ECO:0000256" key="1">
    <source>
        <dbReference type="PROSITE-ProRule" id="PRU00182"/>
    </source>
</evidence>
<dbReference type="SUPFAM" id="SSF55174">
    <property type="entry name" value="Alpha-L RNA-binding motif"/>
    <property type="match status" value="1"/>
</dbReference>
<reference evidence="4" key="1">
    <citation type="submission" date="2023-07" db="EMBL/GenBank/DDBJ databases">
        <title>Molecular identification of indigenous halophilic bacteria isolated from red sea cost, biodegradation of synthetic dyes and assessment of degraded metabolite toxicity.</title>
        <authorList>
            <person name="Chaieb K."/>
            <person name="Altayb H.N."/>
        </authorList>
    </citation>
    <scope>NUCLEOTIDE SEQUENCE [LARGE SCALE GENOMIC DNA]</scope>
    <source>
        <strain evidence="4">K20</strain>
    </source>
</reference>
<evidence type="ECO:0000256" key="2">
    <source>
        <dbReference type="SAM" id="MobiDB-lite"/>
    </source>
</evidence>
<evidence type="ECO:0000313" key="4">
    <source>
        <dbReference type="Proteomes" id="UP001199044"/>
    </source>
</evidence>
<dbReference type="Pfam" id="PF13275">
    <property type="entry name" value="S4_2"/>
    <property type="match status" value="1"/>
</dbReference>
<dbReference type="CDD" id="cd00165">
    <property type="entry name" value="S4"/>
    <property type="match status" value="1"/>
</dbReference>
<name>A0ABS7YML9_9VIBR</name>
<feature type="region of interest" description="Disordered" evidence="2">
    <location>
        <begin position="93"/>
        <end position="195"/>
    </location>
</feature>
<sequence length="195" mass="21113">MTDMDQQEFVAEDEIEIEAVGVEVSEQPIELYKVLKIADAVSGGGEAKHVITEGYVFVNGELETRKRRKMYDGDLIEFNQEFYLVICDAPVSQPKEKAEPKAKSFAKKSKSAGAKKASGESAKPQKGPKSTGAAKADKAEKAFLAATGTKKSASKRNKSRLSASAEKAPVQEKAQQADEAPVNTNRTGRNSIDFL</sequence>
<keyword evidence="1" id="KW-0694">RNA-binding</keyword>
<accession>A0ABS7YML9</accession>
<dbReference type="Proteomes" id="UP001199044">
    <property type="component" value="Unassembled WGS sequence"/>
</dbReference>
<dbReference type="EMBL" id="JAIWIU010000045">
    <property type="protein sequence ID" value="MCA2016101.1"/>
    <property type="molecule type" value="Genomic_DNA"/>
</dbReference>
<gene>
    <name evidence="3" type="ORF">LDJ79_08265</name>
</gene>
<dbReference type="Gene3D" id="3.10.290.10">
    <property type="entry name" value="RNA-binding S4 domain"/>
    <property type="match status" value="1"/>
</dbReference>
<protein>
    <submittedName>
        <fullName evidence="3">RNA-binding S4 domain-containing protein</fullName>
    </submittedName>
</protein>
<keyword evidence="4" id="KW-1185">Reference proteome</keyword>
<dbReference type="InterPro" id="IPR036986">
    <property type="entry name" value="S4_RNA-bd_sf"/>
</dbReference>
<dbReference type="RefSeq" id="WP_225250235.1">
    <property type="nucleotide sequence ID" value="NZ_JAIWIU010000045.1"/>
</dbReference>
<dbReference type="PROSITE" id="PS50889">
    <property type="entry name" value="S4"/>
    <property type="match status" value="1"/>
</dbReference>
<feature type="compositionally biased region" description="Low complexity" evidence="2">
    <location>
        <begin position="111"/>
        <end position="124"/>
    </location>
</feature>